<dbReference type="AlphaFoldDB" id="A0A484HSB4"/>
<sequence length="148" mass="16582">MLFKSLGIASATNNASNSEDAKPVTIRLTDGEVQLYDAVAKAMGLTRQDFLAHLIRSNFKQALTDFLIGYTESSPSISLKELIFLGTDNEVVRNKVDSMLRSISAQLMEDDEKAIQEHLQNEGNWYEYATQRKGIFPEPVKPVEVKND</sequence>
<proteinExistence type="predicted"/>
<feature type="non-terminal residue" evidence="1">
    <location>
        <position position="148"/>
    </location>
</feature>
<dbReference type="EMBL" id="LR215569">
    <property type="protein sequence ID" value="VEV85685.1"/>
    <property type="molecule type" value="Unassigned_DNA"/>
</dbReference>
<accession>A0A484HSB4</accession>
<evidence type="ECO:0000313" key="1">
    <source>
        <dbReference type="EMBL" id="VEV85685.1"/>
    </source>
</evidence>
<protein>
    <submittedName>
        <fullName evidence="1">Uncharacterized protein</fullName>
    </submittedName>
</protein>
<name>A0A484HSB4_9ZZZZ</name>
<reference evidence="1" key="1">
    <citation type="submission" date="2019-01" db="EMBL/GenBank/DDBJ databases">
        <authorList>
            <person name="De Villiers E.-M."/>
        </authorList>
    </citation>
    <scope>NUCLEOTIDE SEQUENCE</scope>
    <source>
        <strain evidence="1">C2MI.15B.17</strain>
    </source>
</reference>
<organism evidence="1">
    <name type="scientific">SPHINX/BMMF group 2 DNA sequence</name>
    <dbReference type="NCBI Taxonomy" id="2502152"/>
    <lineage>
        <taxon>unclassified sequences</taxon>
    </lineage>
</organism>